<dbReference type="SUPFAM" id="SSF53448">
    <property type="entry name" value="Nucleotide-diphospho-sugar transferases"/>
    <property type="match status" value="1"/>
</dbReference>
<organism evidence="2 3">
    <name type="scientific">Candidatus Taylorbacteria bacterium RIFCSPHIGHO2_02_FULL_45_35</name>
    <dbReference type="NCBI Taxonomy" id="1802311"/>
    <lineage>
        <taxon>Bacteria</taxon>
        <taxon>Candidatus Tayloriibacteriota</taxon>
    </lineage>
</organism>
<dbReference type="EMBL" id="MHRP01000023">
    <property type="protein sequence ID" value="OHA26956.1"/>
    <property type="molecule type" value="Genomic_DNA"/>
</dbReference>
<dbReference type="InterPro" id="IPR050486">
    <property type="entry name" value="Mannose-1P_guanyltransferase"/>
</dbReference>
<feature type="domain" description="Nucleotidyl transferase" evidence="1">
    <location>
        <begin position="11"/>
        <end position="227"/>
    </location>
</feature>
<comment type="caution">
    <text evidence="2">The sequence shown here is derived from an EMBL/GenBank/DDBJ whole genome shotgun (WGS) entry which is preliminary data.</text>
</comment>
<evidence type="ECO:0000313" key="2">
    <source>
        <dbReference type="EMBL" id="OHA26956.1"/>
    </source>
</evidence>
<dbReference type="Gene3D" id="3.90.550.10">
    <property type="entry name" value="Spore Coat Polysaccharide Biosynthesis Protein SpsA, Chain A"/>
    <property type="match status" value="1"/>
</dbReference>
<dbReference type="Pfam" id="PF00483">
    <property type="entry name" value="NTP_transferase"/>
    <property type="match status" value="1"/>
</dbReference>
<dbReference type="Proteomes" id="UP000177943">
    <property type="component" value="Unassembled WGS sequence"/>
</dbReference>
<dbReference type="InterPro" id="IPR029044">
    <property type="entry name" value="Nucleotide-diphossugar_trans"/>
</dbReference>
<accession>A0A1G2MSU7</accession>
<protein>
    <recommendedName>
        <fullName evidence="1">Nucleotidyl transferase domain-containing protein</fullName>
    </recommendedName>
</protein>
<evidence type="ECO:0000313" key="3">
    <source>
        <dbReference type="Proteomes" id="UP000177943"/>
    </source>
</evidence>
<evidence type="ECO:0000259" key="1">
    <source>
        <dbReference type="Pfam" id="PF00483"/>
    </source>
</evidence>
<dbReference type="AlphaFoldDB" id="A0A1G2MSU7"/>
<dbReference type="PANTHER" id="PTHR22572">
    <property type="entry name" value="SUGAR-1-PHOSPHATE GUANYL TRANSFERASE"/>
    <property type="match status" value="1"/>
</dbReference>
<gene>
    <name evidence="2" type="ORF">A3D56_03015</name>
</gene>
<reference evidence="2 3" key="1">
    <citation type="journal article" date="2016" name="Nat. Commun.">
        <title>Thousands of microbial genomes shed light on interconnected biogeochemical processes in an aquifer system.</title>
        <authorList>
            <person name="Anantharaman K."/>
            <person name="Brown C.T."/>
            <person name="Hug L.A."/>
            <person name="Sharon I."/>
            <person name="Castelle C.J."/>
            <person name="Probst A.J."/>
            <person name="Thomas B.C."/>
            <person name="Singh A."/>
            <person name="Wilkins M.J."/>
            <person name="Karaoz U."/>
            <person name="Brodie E.L."/>
            <person name="Williams K.H."/>
            <person name="Hubbard S.S."/>
            <person name="Banfield J.F."/>
        </authorList>
    </citation>
    <scope>NUCLEOTIDE SEQUENCE [LARGE SCALE GENOMIC DNA]</scope>
</reference>
<sequence>MYSKLKDTPIIVLCGGLGTRLRSTLPDKPKVLAPIGEKTLFDFIIAMLTKAGFEKIILSVGYLKEHIKEHALKNQYLVIFSEEEEPLGTGGAVKAALPFVGTKQFFVMNGDTVFNPNFEKLYVFHEEKDGIMSMALTTRYVGSGGNIVSLAEDGRVIGWREKTAEDTSEQFDLNAGTYLMEPSVADYFPQKKKFSLENDLFPILFEQECYAFPTQEIFIDIGVPERYEIALKMFKNDASLSPKLKMW</sequence>
<dbReference type="InterPro" id="IPR005835">
    <property type="entry name" value="NTP_transferase_dom"/>
</dbReference>
<name>A0A1G2MSU7_9BACT</name>
<proteinExistence type="predicted"/>